<keyword evidence="2" id="KW-0472">Membrane</keyword>
<evidence type="ECO:0000256" key="2">
    <source>
        <dbReference type="SAM" id="Phobius"/>
    </source>
</evidence>
<dbReference type="AlphaFoldDB" id="A0ABD7ED36"/>
<feature type="region of interest" description="Disordered" evidence="1">
    <location>
        <begin position="1"/>
        <end position="45"/>
    </location>
</feature>
<protein>
    <submittedName>
        <fullName evidence="3">Uncharacterized protein</fullName>
    </submittedName>
</protein>
<keyword evidence="2" id="KW-0812">Transmembrane</keyword>
<keyword evidence="2" id="KW-1133">Transmembrane helix</keyword>
<gene>
    <name evidence="3" type="ORF">JRC44_09580</name>
</gene>
<organism evidence="3 4">
    <name type="scientific">Escherichia albertii</name>
    <dbReference type="NCBI Taxonomy" id="208962"/>
    <lineage>
        <taxon>Bacteria</taxon>
        <taxon>Pseudomonadati</taxon>
        <taxon>Pseudomonadota</taxon>
        <taxon>Gammaproteobacteria</taxon>
        <taxon>Enterobacterales</taxon>
        <taxon>Enterobacteriaceae</taxon>
        <taxon>Escherichia</taxon>
    </lineage>
</organism>
<evidence type="ECO:0000313" key="3">
    <source>
        <dbReference type="EMBL" id="QST75278.1"/>
    </source>
</evidence>
<sequence>MNGNGPGSAKSVSPGSTFAPSSGFTGLPEVTPPGHTEQATPVGAPILTPADPWIIGPPYWVMSPWRAAGFPLIADILFYGSSVLMLTLLDEMINNVTV</sequence>
<accession>A0ABD7ED36</accession>
<proteinExistence type="predicted"/>
<feature type="compositionally biased region" description="Polar residues" evidence="1">
    <location>
        <begin position="10"/>
        <end position="24"/>
    </location>
</feature>
<name>A0ABD7ED36_ESCAL</name>
<dbReference type="RefSeq" id="WP_051419183.1">
    <property type="nucleotide sequence ID" value="NZ_CP070296.1"/>
</dbReference>
<dbReference type="Proteomes" id="UP000663211">
    <property type="component" value="Chromosome"/>
</dbReference>
<dbReference type="EMBL" id="CP070296">
    <property type="protein sequence ID" value="QST75278.1"/>
    <property type="molecule type" value="Genomic_DNA"/>
</dbReference>
<reference evidence="3 4" key="1">
    <citation type="submission" date="2021-03" db="EMBL/GenBank/DDBJ databases">
        <title>Comparative genomics of Chinese and international isolates of Escherichia albertii: population structure and evolution of virulence and antimicrobial resistance.</title>
        <authorList>
            <person name="Wang H."/>
            <person name="Xiong Y."/>
            <person name="Luo L."/>
        </authorList>
    </citation>
    <scope>NUCLEOTIDE SEQUENCE [LARGE SCALE GENOMIC DNA]</scope>
    <source>
        <strain evidence="3 4">Sample 165</strain>
    </source>
</reference>
<evidence type="ECO:0000313" key="4">
    <source>
        <dbReference type="Proteomes" id="UP000663211"/>
    </source>
</evidence>
<feature type="transmembrane region" description="Helical" evidence="2">
    <location>
        <begin position="68"/>
        <end position="89"/>
    </location>
</feature>
<evidence type="ECO:0000256" key="1">
    <source>
        <dbReference type="SAM" id="MobiDB-lite"/>
    </source>
</evidence>